<evidence type="ECO:0000256" key="1">
    <source>
        <dbReference type="ARBA" id="ARBA00023015"/>
    </source>
</evidence>
<evidence type="ECO:0000313" key="5">
    <source>
        <dbReference type="EMBL" id="VWC78570.1"/>
    </source>
</evidence>
<evidence type="ECO:0000256" key="2">
    <source>
        <dbReference type="ARBA" id="ARBA00023125"/>
    </source>
</evidence>
<dbReference type="InterPro" id="IPR015927">
    <property type="entry name" value="Peptidase_S24_S26A/B/C"/>
</dbReference>
<proteinExistence type="predicted"/>
<dbReference type="InterPro" id="IPR036286">
    <property type="entry name" value="LexA/Signal_pep-like_sf"/>
</dbReference>
<dbReference type="PANTHER" id="PTHR40661:SF3">
    <property type="entry name" value="FELS-1 PROPHAGE TRANSCRIPTIONAL REGULATOR"/>
    <property type="match status" value="1"/>
</dbReference>
<evidence type="ECO:0000256" key="3">
    <source>
        <dbReference type="ARBA" id="ARBA00023163"/>
    </source>
</evidence>
<keyword evidence="6" id="KW-1185">Reference proteome</keyword>
<dbReference type="EMBL" id="CABVQG010000013">
    <property type="protein sequence ID" value="VWC78570.1"/>
    <property type="molecule type" value="Genomic_DNA"/>
</dbReference>
<dbReference type="SUPFAM" id="SSF51306">
    <property type="entry name" value="LexA/Signal peptidase"/>
    <property type="match status" value="1"/>
</dbReference>
<reference evidence="5 6" key="1">
    <citation type="submission" date="2019-09" db="EMBL/GenBank/DDBJ databases">
        <authorList>
            <person name="Depoorter E."/>
        </authorList>
    </citation>
    <scope>NUCLEOTIDE SEQUENCE [LARGE SCALE GENOMIC DNA]</scope>
    <source>
        <strain evidence="5 6">R-17378</strain>
    </source>
</reference>
<sequence length="250" mass="27547">MAFINKTFTCATIAPMEKPVHDSVRRLLAAAHKIDGEIERLADLAKALNQSEQVINNWAYRGNGVSKQGRLLAQKLLGISATWIEDGTGPEMATAIGDNPDTRPPSLLKYPVSTKNFRFVFVIGRAQGGLPERIWTDGDYPVGATDEYAEIASSDPHAFLAPVVGGSMAPRFNPGEFALVEPGTEPEIEDDVLVRLATGETMLKRLLSRRGGIRLGSYAELTTYTYQPDEISWMYYVAHPVPARKIKIRM</sequence>
<name>A0ABY6XZ83_9BURK</name>
<comment type="caution">
    <text evidence="5">The sequence shown here is derived from an EMBL/GenBank/DDBJ whole genome shotgun (WGS) entry which is preliminary data.</text>
</comment>
<protein>
    <recommendedName>
        <fullName evidence="4">Peptidase S24/S26A/S26B/S26C domain-containing protein</fullName>
    </recommendedName>
</protein>
<dbReference type="Proteomes" id="UP000494120">
    <property type="component" value="Unassembled WGS sequence"/>
</dbReference>
<dbReference type="Pfam" id="PF00717">
    <property type="entry name" value="Peptidase_S24"/>
    <property type="match status" value="1"/>
</dbReference>
<dbReference type="CDD" id="cd06529">
    <property type="entry name" value="S24_LexA-like"/>
    <property type="match status" value="1"/>
</dbReference>
<feature type="domain" description="Peptidase S24/S26A/S26B/S26C" evidence="4">
    <location>
        <begin position="122"/>
        <end position="218"/>
    </location>
</feature>
<accession>A0ABY6XZ83</accession>
<dbReference type="RefSeq" id="WP_174958008.1">
    <property type="nucleotide sequence ID" value="NZ_CABVQG010000013.1"/>
</dbReference>
<dbReference type="PANTHER" id="PTHR40661">
    <property type="match status" value="1"/>
</dbReference>
<dbReference type="InterPro" id="IPR039418">
    <property type="entry name" value="LexA-like"/>
</dbReference>
<keyword evidence="2" id="KW-0238">DNA-binding</keyword>
<evidence type="ECO:0000313" key="6">
    <source>
        <dbReference type="Proteomes" id="UP000494120"/>
    </source>
</evidence>
<gene>
    <name evidence="5" type="ORF">BLA17378_03751</name>
</gene>
<evidence type="ECO:0000259" key="4">
    <source>
        <dbReference type="Pfam" id="PF00717"/>
    </source>
</evidence>
<dbReference type="Gene3D" id="2.10.109.10">
    <property type="entry name" value="Umud Fragment, subunit A"/>
    <property type="match status" value="1"/>
</dbReference>
<keyword evidence="3" id="KW-0804">Transcription</keyword>
<keyword evidence="1" id="KW-0805">Transcription regulation</keyword>
<organism evidence="5 6">
    <name type="scientific">Burkholderia aenigmatica</name>
    <dbReference type="NCBI Taxonomy" id="2015348"/>
    <lineage>
        <taxon>Bacteria</taxon>
        <taxon>Pseudomonadati</taxon>
        <taxon>Pseudomonadota</taxon>
        <taxon>Betaproteobacteria</taxon>
        <taxon>Burkholderiales</taxon>
        <taxon>Burkholderiaceae</taxon>
        <taxon>Burkholderia</taxon>
        <taxon>Burkholderia cepacia complex</taxon>
    </lineage>
</organism>